<proteinExistence type="inferred from homology"/>
<comment type="cofactor">
    <cofactor evidence="11">
        <name>pyruvate</name>
        <dbReference type="ChEBI" id="CHEBI:15361"/>
    </cofactor>
    <text evidence="11">Binds 1 pyruvoyl group covalently per subunit.</text>
</comment>
<feature type="compositionally biased region" description="Basic residues" evidence="12">
    <location>
        <begin position="351"/>
        <end position="362"/>
    </location>
</feature>
<comment type="pathway">
    <text evidence="11">Phospholipid metabolism; phosphatidylethanolamine biosynthesis; phosphatidylethanolamine from CDP-diacylglycerol: step 2/2.</text>
</comment>
<evidence type="ECO:0000256" key="12">
    <source>
        <dbReference type="SAM" id="MobiDB-lite"/>
    </source>
</evidence>
<feature type="active site" description="Charge relay system; for autoendoproteolytic cleavage activity" evidence="11">
    <location>
        <position position="844"/>
    </location>
</feature>
<dbReference type="UniPathway" id="UPA00558">
    <property type="reaction ID" value="UER00616"/>
</dbReference>
<sequence>MGIIRRRSRRARLTLRVHAIQAHDVTMQNSGCNPVCLVTSNGVFSRTAKLKNTTSPHWDQMLKLKLPERPTSEYLRVVVYDALASTVDESAVDEFHTRSAGLNDLDSSAKYLYLGETQLSLRDLFRRKDQPTSYKFSRDAAWYPLYNKNALRFEHTDMQNAPAAMAVGEIQLALSLSCTKGQSLFKAFNSWQSAFSEPRSSSSMSSSISAAAKSGSDGPSSSAAGSGIFDDFDEETNFDLITQDPSMDELEPTENDLEGLQFIYSKLEDEDGVEDISSSSDELEPGAQLNFTKVATALDEYDVAISRSDFDPSSGNSRVSTPPLISEDDLIDEDNASSSDSKESRYVRMIQTRKRRPRRPRKGNASAKFELSKRGHAAGVAYVDIDSINDLPTLKNKFSKKYMMDPFIIITFGRRVFKTSWRKHSLNPVYNERLAFEVYENEMNFSLHFRIIDKDNFSYHNNVAKGDVSLTDLINRQQKSEAGEEWVAMHIPLQFNKTIDSSISPPILNLKAKFVSYTDLKKHFWEKALDLLTKQETFDVIDINLLMEKLGSFSDEEIEDFFYFFGKSPWAHDKLSRDEVISYLQQSKNSSGFKKLKKCPLCSGWCKSTRNVVKSKLILENDLVTHLSICSSNSEKKKMLKASYVSSDFASKRWFSKFLIKLTYGKYALGSNNANILVQDRDTGIVLEEKISAHVKVGIRIIYNARGTESKKFKTLLRNLSIKQGRKFDNPSSVRQIDSFIRFHSLDTSECEETEYKTFNEFFYRKLKPGSRSPEVENPEILLSPADCRCTVFSNIKASKEIWIKGKTFTITKLTNSYHPEIYNDASCSIGIFRLAPQDYHRFHCPCDGVIGKPQEISGEYYTVNPMAVRTELDVFGENVRVVVPIHSKEFGTILYIAVGAMMVGSIILTCKEGETVERGQELGYFKFGGSTILLVVPSQNVMFDTDLLNNSNERIETLVKVGMSIGHTPAVKEHKREKRVLYSKEDIDRIKRTISVSDETVEKADNAPWEYHSLRKLAPHHHSAETTVSSDPTETARELDLLSIFSD</sequence>
<dbReference type="STRING" id="559295.C5DCE7"/>
<evidence type="ECO:0000256" key="10">
    <source>
        <dbReference type="ARBA" id="ARBA00023317"/>
    </source>
</evidence>
<dbReference type="PROSITE" id="PS50004">
    <property type="entry name" value="C2"/>
    <property type="match status" value="2"/>
</dbReference>
<dbReference type="GeneID" id="8290726"/>
<feature type="domain" description="C2" evidence="13">
    <location>
        <begin position="1"/>
        <end position="134"/>
    </location>
</feature>
<dbReference type="SUPFAM" id="SSF49562">
    <property type="entry name" value="C2 domain (Calcium/lipid-binding domain, CaLB)"/>
    <property type="match status" value="2"/>
</dbReference>
<feature type="site" description="Cleavage (non-hydrolytic); by autocatalysis" evidence="11">
    <location>
        <begin position="930"/>
        <end position="931"/>
    </location>
</feature>
<organism evidence="14 15">
    <name type="scientific">Lachancea thermotolerans (strain ATCC 56472 / CBS 6340 / NRRL Y-8284)</name>
    <name type="common">Yeast</name>
    <name type="synonym">Kluyveromyces thermotolerans</name>
    <dbReference type="NCBI Taxonomy" id="559295"/>
    <lineage>
        <taxon>Eukaryota</taxon>
        <taxon>Fungi</taxon>
        <taxon>Dikarya</taxon>
        <taxon>Ascomycota</taxon>
        <taxon>Saccharomycotina</taxon>
        <taxon>Saccharomycetes</taxon>
        <taxon>Saccharomycetales</taxon>
        <taxon>Saccharomycetaceae</taxon>
        <taxon>Lachancea</taxon>
    </lineage>
</organism>
<dbReference type="InParanoid" id="C5DCE7"/>
<feature type="region of interest" description="Disordered" evidence="12">
    <location>
        <begin position="209"/>
        <end position="228"/>
    </location>
</feature>
<feature type="chain" id="PRO_5023225031" description="Phosphatidylserine decarboxylase 2 beta chain" evidence="11">
    <location>
        <begin position="1"/>
        <end position="930"/>
    </location>
</feature>
<dbReference type="CDD" id="cd00030">
    <property type="entry name" value="C2"/>
    <property type="match status" value="1"/>
</dbReference>
<dbReference type="CDD" id="cd04039">
    <property type="entry name" value="C2_PSD"/>
    <property type="match status" value="1"/>
</dbReference>
<evidence type="ECO:0000256" key="3">
    <source>
        <dbReference type="ARBA" id="ARBA00022793"/>
    </source>
</evidence>
<keyword evidence="8 11" id="KW-0456">Lyase</keyword>
<feature type="compositionally biased region" description="Polar residues" evidence="12">
    <location>
        <begin position="311"/>
        <end position="320"/>
    </location>
</feature>
<evidence type="ECO:0000256" key="1">
    <source>
        <dbReference type="ARBA" id="ARBA00005189"/>
    </source>
</evidence>
<evidence type="ECO:0000256" key="2">
    <source>
        <dbReference type="ARBA" id="ARBA00022516"/>
    </source>
</evidence>
<dbReference type="eggNOG" id="KOG2419">
    <property type="taxonomic scope" value="Eukaryota"/>
</dbReference>
<dbReference type="OrthoDB" id="67700at2759"/>
<dbReference type="EC" id="4.1.1.65" evidence="11"/>
<dbReference type="GO" id="GO:0010008">
    <property type="term" value="C:endosome membrane"/>
    <property type="evidence" value="ECO:0007669"/>
    <property type="project" value="UniProtKB-SubCell"/>
</dbReference>
<keyword evidence="9 11" id="KW-1208">Phospholipid metabolism</keyword>
<reference evidence="14 15" key="1">
    <citation type="journal article" date="2009" name="Genome Res.">
        <title>Comparative genomics of protoploid Saccharomycetaceae.</title>
        <authorList>
            <consortium name="The Genolevures Consortium"/>
            <person name="Souciet J.-L."/>
            <person name="Dujon B."/>
            <person name="Gaillardin C."/>
            <person name="Johnston M."/>
            <person name="Baret P.V."/>
            <person name="Cliften P."/>
            <person name="Sherman D.J."/>
            <person name="Weissenbach J."/>
            <person name="Westhof E."/>
            <person name="Wincker P."/>
            <person name="Jubin C."/>
            <person name="Poulain J."/>
            <person name="Barbe V."/>
            <person name="Segurens B."/>
            <person name="Artiguenave F."/>
            <person name="Anthouard V."/>
            <person name="Vacherie B."/>
            <person name="Val M.-E."/>
            <person name="Fulton R.S."/>
            <person name="Minx P."/>
            <person name="Wilson R."/>
            <person name="Durrens P."/>
            <person name="Jean G."/>
            <person name="Marck C."/>
            <person name="Martin T."/>
            <person name="Nikolski M."/>
            <person name="Rolland T."/>
            <person name="Seret M.-L."/>
            <person name="Casaregola S."/>
            <person name="Despons L."/>
            <person name="Fairhead C."/>
            <person name="Fischer G."/>
            <person name="Lafontaine I."/>
            <person name="Leh V."/>
            <person name="Lemaire M."/>
            <person name="de Montigny J."/>
            <person name="Neuveglise C."/>
            <person name="Thierry A."/>
            <person name="Blanc-Lenfle I."/>
            <person name="Bleykasten C."/>
            <person name="Diffels J."/>
            <person name="Fritsch E."/>
            <person name="Frangeul L."/>
            <person name="Goeffon A."/>
            <person name="Jauniaux N."/>
            <person name="Kachouri-Lafond R."/>
            <person name="Payen C."/>
            <person name="Potier S."/>
            <person name="Pribylova L."/>
            <person name="Ozanne C."/>
            <person name="Richard G.-F."/>
            <person name="Sacerdot C."/>
            <person name="Straub M.-L."/>
            <person name="Talla E."/>
        </authorList>
    </citation>
    <scope>NUCLEOTIDE SEQUENCE [LARGE SCALE GENOMIC DNA]</scope>
    <source>
        <strain evidence="15">ATCC 56472 / CBS 6340 / NRRL Y-8284</strain>
    </source>
</reference>
<evidence type="ECO:0000256" key="7">
    <source>
        <dbReference type="ARBA" id="ARBA00023209"/>
    </source>
</evidence>
<dbReference type="RefSeq" id="XP_002551896.1">
    <property type="nucleotide sequence ID" value="XM_002551850.1"/>
</dbReference>
<evidence type="ECO:0000256" key="11">
    <source>
        <dbReference type="HAMAP-Rule" id="MF_03209"/>
    </source>
</evidence>
<keyword evidence="11" id="KW-0967">Endosome</keyword>
<keyword evidence="4 11" id="KW-0443">Lipid metabolism</keyword>
<dbReference type="Gene3D" id="2.60.40.150">
    <property type="entry name" value="C2 domain"/>
    <property type="match status" value="2"/>
</dbReference>
<dbReference type="GO" id="GO:0000139">
    <property type="term" value="C:Golgi membrane"/>
    <property type="evidence" value="ECO:0007669"/>
    <property type="project" value="UniProtKB-SubCell"/>
</dbReference>
<keyword evidence="10 11" id="KW-0670">Pyruvate</keyword>
<evidence type="ECO:0000256" key="5">
    <source>
        <dbReference type="ARBA" id="ARBA00023136"/>
    </source>
</evidence>
<feature type="compositionally biased region" description="Low complexity" evidence="12">
    <location>
        <begin position="209"/>
        <end position="227"/>
    </location>
</feature>
<comment type="similarity">
    <text evidence="11">Belongs to the phosphatidylserine decarboxylase family. PSD-B subfamily. Eukaryotic type II sub-subfamily.</text>
</comment>
<dbReference type="GO" id="GO:0016540">
    <property type="term" value="P:protein autoprocessing"/>
    <property type="evidence" value="ECO:0007669"/>
    <property type="project" value="UniProtKB-UniRule"/>
</dbReference>
<dbReference type="Pfam" id="PF00168">
    <property type="entry name" value="C2"/>
    <property type="match status" value="2"/>
</dbReference>
<dbReference type="FunCoup" id="C5DCE7">
    <property type="interactions" value="180"/>
</dbReference>
<evidence type="ECO:0000256" key="4">
    <source>
        <dbReference type="ARBA" id="ARBA00023098"/>
    </source>
</evidence>
<dbReference type="InterPro" id="IPR000008">
    <property type="entry name" value="C2_dom"/>
</dbReference>
<comment type="pathway">
    <text evidence="1">Lipid metabolism.</text>
</comment>
<comment type="PTM">
    <text evidence="11">Is synthesized initially as an inactive proenzyme. Formation of the active enzyme involves a self-maturation process in which the active site pyruvoyl group is generated from an internal serine residue via an autocatalytic post-translational modification. Two non-identical subunits are generated from the proenzyme in this reaction, and the pyruvate is formed at the N-terminus of the alpha chain, which is derived from the carboxyl end of the proenzyme. The autoendoproteolytic cleavage occurs by a canonical serine protease mechanism, in which the side chain hydroxyl group of the serine supplies its oxygen atom to form the C-terminus of the beta chain, while the remainder of the serine residue undergoes an oxidative deamination to produce ammonia and the pyruvoyl prosthetic group on the alpha chain. During this reaction, the Ser that is part of the protease active site of the proenzyme becomes the pyruvoyl prosthetic group, which constitutes an essential element of the active site of the mature decarboxylase.</text>
</comment>
<evidence type="ECO:0000259" key="13">
    <source>
        <dbReference type="PROSITE" id="PS50004"/>
    </source>
</evidence>
<dbReference type="HAMAP" id="MF_00663">
    <property type="entry name" value="PS_decarb_PSD_B_type2"/>
    <property type="match status" value="1"/>
</dbReference>
<comment type="subunit">
    <text evidence="11">Heterodimer of a large membrane-associated beta subunit and a small pyruvoyl-containing alpha subunit. Interacts with pstB2. This interaction may be a means to structurally tether the donor membrane (ER) harboring PstB2 to acceptor membranes (Golgi/endosomes) harboring PSD2 during PtdSer transport to the site of PtdEtn synthesis.</text>
</comment>
<comment type="catalytic activity">
    <reaction evidence="11">
        <text>a 1,2-diacyl-sn-glycero-3-phospho-L-serine + H(+) = a 1,2-diacyl-sn-glycero-3-phosphoethanolamine + CO2</text>
        <dbReference type="Rhea" id="RHEA:20828"/>
        <dbReference type="ChEBI" id="CHEBI:15378"/>
        <dbReference type="ChEBI" id="CHEBI:16526"/>
        <dbReference type="ChEBI" id="CHEBI:57262"/>
        <dbReference type="ChEBI" id="CHEBI:64612"/>
        <dbReference type="EC" id="4.1.1.65"/>
    </reaction>
</comment>
<feature type="active site" description="Charge relay system; for autoendoproteolytic cleavage activity" evidence="11">
    <location>
        <position position="931"/>
    </location>
</feature>
<feature type="chain" id="PRO_5023225030" description="Phosphatidylserine decarboxylase 2 alpha chain" evidence="11">
    <location>
        <begin position="931"/>
        <end position="1048"/>
    </location>
</feature>
<feature type="region of interest" description="Disordered" evidence="12">
    <location>
        <begin position="307"/>
        <end position="367"/>
    </location>
</feature>
<dbReference type="EMBL" id="CU928166">
    <property type="protein sequence ID" value="CAR21458.1"/>
    <property type="molecule type" value="Genomic_DNA"/>
</dbReference>
<feature type="active site" description="Charge relay system; for autoendoproteolytic cleavage activity" evidence="11">
    <location>
        <position position="787"/>
    </location>
</feature>
<evidence type="ECO:0000313" key="15">
    <source>
        <dbReference type="Proteomes" id="UP000002036"/>
    </source>
</evidence>
<dbReference type="OMA" id="KTSWRKH"/>
<dbReference type="HOGENOM" id="CLU_002661_1_0_1"/>
<keyword evidence="5 11" id="KW-0472">Membrane</keyword>
<dbReference type="GO" id="GO:0004609">
    <property type="term" value="F:phosphatidylserine decarboxylase activity"/>
    <property type="evidence" value="ECO:0007669"/>
    <property type="project" value="UniProtKB-UniRule"/>
</dbReference>
<feature type="compositionally biased region" description="Acidic residues" evidence="12">
    <location>
        <begin position="326"/>
        <end position="335"/>
    </location>
</feature>
<evidence type="ECO:0000313" key="14">
    <source>
        <dbReference type="EMBL" id="CAR21458.1"/>
    </source>
</evidence>
<dbReference type="Proteomes" id="UP000002036">
    <property type="component" value="Chromosome B"/>
</dbReference>
<dbReference type="NCBIfam" id="TIGR00163">
    <property type="entry name" value="PS_decarb"/>
    <property type="match status" value="1"/>
</dbReference>
<evidence type="ECO:0000256" key="8">
    <source>
        <dbReference type="ARBA" id="ARBA00023239"/>
    </source>
</evidence>
<protein>
    <recommendedName>
        <fullName evidence="11">Phosphatidylserine decarboxylase proenzyme 2</fullName>
        <ecNumber evidence="11">4.1.1.65</ecNumber>
    </recommendedName>
    <component>
        <recommendedName>
            <fullName evidence="11">Phosphatidylserine decarboxylase 2 beta chain</fullName>
        </recommendedName>
    </component>
    <component>
        <recommendedName>
            <fullName evidence="11">Phosphatidylserine decarboxylase 2 alpha chain</fullName>
        </recommendedName>
    </component>
</protein>
<evidence type="ECO:0000256" key="6">
    <source>
        <dbReference type="ARBA" id="ARBA00023145"/>
    </source>
</evidence>
<dbReference type="InterPro" id="IPR003817">
    <property type="entry name" value="PS_Dcarbxylase"/>
</dbReference>
<feature type="active site" description="Schiff-base intermediate with substrate; via pyruvic acid; for decarboxylase activity" evidence="11">
    <location>
        <position position="931"/>
    </location>
</feature>
<comment type="subcellular location">
    <subcellularLocation>
        <location evidence="11">Golgi apparatus membrane</location>
        <topology evidence="11">Peripheral membrane protein</topology>
        <orientation evidence="11">Cytoplasmic side</orientation>
    </subcellularLocation>
    <subcellularLocation>
        <location evidence="11">Endosome membrane</location>
        <topology evidence="11">Peripheral membrane protein</topology>
        <orientation evidence="11">Cytoplasmic side</orientation>
    </subcellularLocation>
</comment>
<dbReference type="PANTHER" id="PTHR10067:SF17">
    <property type="entry name" value="PHOSPHATIDYLSERINE DECARBOXYLASE PROENZYME 2"/>
    <property type="match status" value="1"/>
</dbReference>
<keyword evidence="6 11" id="KW-0865">Zymogen</keyword>
<dbReference type="PANTHER" id="PTHR10067">
    <property type="entry name" value="PHOSPHATIDYLSERINE DECARBOXYLASE"/>
    <property type="match status" value="1"/>
</dbReference>
<accession>C5DCE7</accession>
<feature type="domain" description="C2" evidence="13">
    <location>
        <begin position="361"/>
        <end position="487"/>
    </location>
</feature>
<keyword evidence="7 11" id="KW-0594">Phospholipid biosynthesis</keyword>
<dbReference type="InterPro" id="IPR033177">
    <property type="entry name" value="PSD-B"/>
</dbReference>
<keyword evidence="15" id="KW-1185">Reference proteome</keyword>
<dbReference type="AlphaFoldDB" id="C5DCE7"/>
<dbReference type="SMART" id="SM00239">
    <property type="entry name" value="C2"/>
    <property type="match status" value="2"/>
</dbReference>
<dbReference type="KEGG" id="lth:KLTH0B02442g"/>
<keyword evidence="11" id="KW-0333">Golgi apparatus</keyword>
<keyword evidence="2 11" id="KW-0444">Lipid biosynthesis</keyword>
<dbReference type="InterPro" id="IPR035892">
    <property type="entry name" value="C2_domain_sf"/>
</dbReference>
<evidence type="ECO:0000256" key="9">
    <source>
        <dbReference type="ARBA" id="ARBA00023264"/>
    </source>
</evidence>
<comment type="domain">
    <text evidence="11">The C2 domains have an essential, but non-catalytic function. They may facilitate interaction with PstB2 and are required for lipid transport function.</text>
</comment>
<comment type="function">
    <text evidence="11">Catalyzes the formation of phosphatidylethanolamine (PtdEtn) from phosphatidylserine (PtdSer). Plays a central role in phospholipid metabolism and in the interorganelle trafficking of phosphatidylserine.</text>
</comment>
<dbReference type="InterPro" id="IPR033179">
    <property type="entry name" value="PSD_type2_pro"/>
</dbReference>
<name>C5DCE7_LACTC</name>
<keyword evidence="3 11" id="KW-0210">Decarboxylase</keyword>
<dbReference type="Pfam" id="PF02666">
    <property type="entry name" value="PS_Dcarbxylase"/>
    <property type="match status" value="1"/>
</dbReference>
<dbReference type="GO" id="GO:0005795">
    <property type="term" value="C:Golgi stack"/>
    <property type="evidence" value="ECO:0007669"/>
    <property type="project" value="UniProtKB-UniRule"/>
</dbReference>
<feature type="modified residue" description="Pyruvic acid (Ser); by autocatalysis" evidence="11">
    <location>
        <position position="931"/>
    </location>
</feature>
<dbReference type="GO" id="GO:0006646">
    <property type="term" value="P:phosphatidylethanolamine biosynthetic process"/>
    <property type="evidence" value="ECO:0007669"/>
    <property type="project" value="UniProtKB-UniRule"/>
</dbReference>
<gene>
    <name evidence="11" type="primary">PSD2</name>
    <name evidence="14" type="ordered locus">KLTH0B02442g</name>
</gene>